<dbReference type="Proteomes" id="UP001230649">
    <property type="component" value="Unassembled WGS sequence"/>
</dbReference>
<name>A0ACC2VEW9_9TREE</name>
<reference evidence="1" key="1">
    <citation type="submission" date="2023-04" db="EMBL/GenBank/DDBJ databases">
        <title>Draft Genome sequencing of Naganishia species isolated from polar environments using Oxford Nanopore Technology.</title>
        <authorList>
            <person name="Leo P."/>
            <person name="Venkateswaran K."/>
        </authorList>
    </citation>
    <scope>NUCLEOTIDE SEQUENCE</scope>
    <source>
        <strain evidence="1">MNA-CCFEE 5262</strain>
    </source>
</reference>
<keyword evidence="2" id="KW-1185">Reference proteome</keyword>
<protein>
    <submittedName>
        <fullName evidence="1">Uncharacterized protein</fullName>
    </submittedName>
</protein>
<evidence type="ECO:0000313" key="1">
    <source>
        <dbReference type="EMBL" id="KAJ9097944.1"/>
    </source>
</evidence>
<dbReference type="EMBL" id="JASBWS010000098">
    <property type="protein sequence ID" value="KAJ9097944.1"/>
    <property type="molecule type" value="Genomic_DNA"/>
</dbReference>
<sequence>MSPNTRTTAAAVRDEVPPRTRTAAPSRPTRATAKAPDETAQVIPCAPARPTRVARARAIAKPASTTTSDGQSTSRQPAPSRTASAKKVDADTGSSTFQRKSAPTARISKTASVQATTRKVTTTRAISTVKPLVIQDAVSLTRDLQAALRDATSSPSSNEVASSSATSSKSPSGSELDVLGRYLSRALVLSDRTTKATKATATPADSNKVSESLDSSSVDYPSPTFQTKAASEKRQEIVLAKHVINAGLKTLLNVYNSGYRFPTPTSILTPTEKKSTWKDVDVVKVVDACWQAFQTIDRLQPELETDSRTETPVEADGDPDVGKAEVKIGAVGPDDALISDKARKAILEMEKIRTVLVSRCWMLGMHMKCLDILGESQARIFRLFDHDAAIPATAVAIVRARVDVPVTQKRPQAKATSRLAAANPFNGQPQVLQEWISLLDFPVPLSSSTATQENNDDLTRGTKKARITGLDQTLKNVMLGRLVAAWISLSGASAAAKNADVILQYLKEHSNGCPTGKFGILELATDSPETAKSQHMFQIYVALNKVEAVLPQLKQVVSMQTMKACALAICASEDKKDGSTGSITFDKLWLALTSSCTKCITGAEREMDILQAVNQMIRTTLRVFVYSRDQAGEDKGMAGSEWFSLLEFWLDLGRSLNDIQVIEEASGYLNKREQPAERNDSDLEKQMSTLNFGKRRRVAIADFSRLAVLLERIPITLEVCISLQTMPNHVQVISESLKSLQGDEYPETVTKLSRALRGLHHRIEKASGKKSSNDDTPTEWDTALDQWMLSLGPCIGNILANELTAQVPVKYQVDLAIIAVQAAIDLSKRLLHISDFSSHAASLGLLDQARGLVGHCQATVEDKTEWLVLLSTSYYNRGVSLYLGELPVPALPFIQRSVDIVKEILQESATSEDRKPEILAVLQELGTQHSKRLELLAACYIKKGDKMNGLSTYFACLTSQQEVALDRIVQTAATLPAPQTVKAFPSIVALLNRLASYMQKEALFFTNNFAEVARQLSEWKNQDAYKGTILEFLVDCLADAAHRSEIAGLMRQICQTLTLIYTSDGYPLRRLRIEVRSMEIEVSSGSDDWDIAGAKAVLDDANTDRNADAGHDQGLIRYRPQYIAQGHLHLALASQRSPNTKADFTSHAEQAVSLLTALMPRPPRKVTDGNLAQKQKRTVLLFNTAQHSLDTASLSVDDPVRLDQQLDNLANNLGIFSHGLHRIEILRLRRGLQRHAPELKGAYLITTSKLALEYARLGKHKRAGALFSVTREAIGKTEYRNGLSDNDLAEISLRYASYLAWAGDADKSTEIYEQARRQYQIPREKNAPSTTSKIRAKADSMNLAAMSNALLAEIAVLKNDIAAATRHGAIAFRLWNRAVDNLARIAVKCQARGKAAVRPQVILDDPFVAPRVAGADHPQDVPALDEEQAKRTMATTTRETRLFGNHLTYTWALLESTLSLAQTHLTKGSAKQAEAYATQAYDLASELQADIWKAKASSMLAAIYIKTESLEQASKYLGEAKSVLDKNLQEDEAEEAFQSLLTIIGSIEVSLAEVERVASTPIKHAAKSRLQPGSTSTAEDPALSAIRTQGIRQRARQLRLAGNIVEGETLLEQCLAAEPGHALLPEYEHIMGYLSMSKVLNHFKTDLFLNSVTESSISMPMGGAITEGDPLERQSSVDVMSILVDAETAFQRFLAERGQTGNVEDVRDAVMSVALLKVYQSSLGQSSSSLTYDTVDLLDKSCALTLHREMLELLDLKRFGKSDELVWPASNLRLAVAPDAESARVTESDTGNDVLCPEEKNTEDATLQRRFDCFTKMEENTGKTLTQNLPDGWSVVTINLTDDQNTLFISRQQGNREPIVFAVALNRQSKKEDDEDEQFTFQAATSELRDIIQSSDDTARNAKNIDTREGRIEWWNTRKALDKRLETLLREIEYSWLGAFKTILNPVDGRSPASLSTFKSSLERIFRNALSRQDKAKVNRVRLQTPIVECFSSLSCKSDEQEIEDLVYYLLDLYLYNGVPVALAELDIEQLVIDVQSALSTFENDRRSESVLAQPEEHIFLVLDKHVQEIPWESLPILRGRAINRIPSARFLFERLSQETPSQQPLAESEDAVPQKQLVDASNACFILNAAGDLKQTQGRFSNWLNDMTEFKGWKGIVNRHPTEMELASLLERHALLLYFGHGGMEQYIRSQKIRNLKTCATTMLWGCSSGILKYMGELDRTGTPHNYMLAGCPSLTAMLWDVTDKDIDKMAEAVMQDLGLMPQADGDGNGANSDQPNKPKSIAQAVGSARDQCKLKYLTGAAAVTYGIPVYFQ</sequence>
<accession>A0ACC2VEW9</accession>
<organism evidence="1 2">
    <name type="scientific">Naganishia adeliensis</name>
    <dbReference type="NCBI Taxonomy" id="92952"/>
    <lineage>
        <taxon>Eukaryota</taxon>
        <taxon>Fungi</taxon>
        <taxon>Dikarya</taxon>
        <taxon>Basidiomycota</taxon>
        <taxon>Agaricomycotina</taxon>
        <taxon>Tremellomycetes</taxon>
        <taxon>Filobasidiales</taxon>
        <taxon>Filobasidiaceae</taxon>
        <taxon>Naganishia</taxon>
    </lineage>
</organism>
<evidence type="ECO:0000313" key="2">
    <source>
        <dbReference type="Proteomes" id="UP001230649"/>
    </source>
</evidence>
<comment type="caution">
    <text evidence="1">The sequence shown here is derived from an EMBL/GenBank/DDBJ whole genome shotgun (WGS) entry which is preliminary data.</text>
</comment>
<proteinExistence type="predicted"/>
<gene>
    <name evidence="1" type="ORF">QFC20_006072</name>
</gene>